<name>G8R1W2_OWEHD</name>
<accession>G8R1W2</accession>
<evidence type="ECO:0000313" key="2">
    <source>
        <dbReference type="Proteomes" id="UP000005631"/>
    </source>
</evidence>
<dbReference type="STRING" id="926562.Oweho_2955"/>
<keyword evidence="2" id="KW-1185">Reference proteome</keyword>
<dbReference type="KEGG" id="oho:Oweho_2955"/>
<dbReference type="EMBL" id="CP003156">
    <property type="protein sequence ID" value="AEV33912.1"/>
    <property type="molecule type" value="Genomic_DNA"/>
</dbReference>
<dbReference type="HOGENOM" id="CLU_2207398_0_0_10"/>
<sequence>MGMLMDESFYSISEGCEVATGDDCDNPEESIKTDCCDDENLIFAGIDVISIIKKQLDFTPALPEVFSPNFAFTIPQNTDYKLLSFFPPPEPLPYGKNLLVKVQRFLI</sequence>
<proteinExistence type="predicted"/>
<evidence type="ECO:0000313" key="1">
    <source>
        <dbReference type="EMBL" id="AEV33912.1"/>
    </source>
</evidence>
<organism evidence="1 2">
    <name type="scientific">Owenweeksia hongkongensis (strain DSM 17368 / CIP 108786 / JCM 12287 / NRRL B-23963 / UST20020801)</name>
    <dbReference type="NCBI Taxonomy" id="926562"/>
    <lineage>
        <taxon>Bacteria</taxon>
        <taxon>Pseudomonadati</taxon>
        <taxon>Bacteroidota</taxon>
        <taxon>Flavobacteriia</taxon>
        <taxon>Flavobacteriales</taxon>
        <taxon>Owenweeksiaceae</taxon>
        <taxon>Owenweeksia</taxon>
    </lineage>
</organism>
<reference evidence="1 2" key="1">
    <citation type="journal article" date="2012" name="Stand. Genomic Sci.">
        <title>Genome sequence of the orange-pigmented seawater bacterium Owenweeksia hongkongensis type strain (UST20020801(T)).</title>
        <authorList>
            <person name="Riedel T."/>
            <person name="Held B."/>
            <person name="Nolan M."/>
            <person name="Lucas S."/>
            <person name="Lapidus A."/>
            <person name="Tice H."/>
            <person name="Del Rio T.G."/>
            <person name="Cheng J.F."/>
            <person name="Han C."/>
            <person name="Tapia R."/>
            <person name="Goodwin L.A."/>
            <person name="Pitluck S."/>
            <person name="Liolios K."/>
            <person name="Mavromatis K."/>
            <person name="Pagani I."/>
            <person name="Ivanova N."/>
            <person name="Mikhailova N."/>
            <person name="Pati A."/>
            <person name="Chen A."/>
            <person name="Palaniappan K."/>
            <person name="Rohde M."/>
            <person name="Tindall B.J."/>
            <person name="Detter J.C."/>
            <person name="Goker M."/>
            <person name="Woyke T."/>
            <person name="Bristow J."/>
            <person name="Eisen J.A."/>
            <person name="Markowitz V."/>
            <person name="Hugenholtz P."/>
            <person name="Klenk H.P."/>
            <person name="Kyrpides N.C."/>
        </authorList>
    </citation>
    <scope>NUCLEOTIDE SEQUENCE</scope>
    <source>
        <strain evidence="2">DSM 17368 / JCM 12287 / NRRL B-23963</strain>
    </source>
</reference>
<dbReference type="AlphaFoldDB" id="G8R1W2"/>
<protein>
    <submittedName>
        <fullName evidence="1">Uncharacterized protein</fullName>
    </submittedName>
</protein>
<dbReference type="Proteomes" id="UP000005631">
    <property type="component" value="Chromosome"/>
</dbReference>
<gene>
    <name evidence="1" type="ordered locus">Oweho_2955</name>
</gene>